<dbReference type="GeneTree" id="ENSGT00940000159714"/>
<evidence type="ECO:0000313" key="15">
    <source>
        <dbReference type="Proteomes" id="UP000005207"/>
    </source>
</evidence>
<dbReference type="GO" id="GO:0015203">
    <property type="term" value="F:polyamine transmembrane transporter activity"/>
    <property type="evidence" value="ECO:0007669"/>
    <property type="project" value="TreeGrafter"/>
</dbReference>
<keyword evidence="8" id="KW-1278">Translocase</keyword>
<dbReference type="PRINTS" id="PR00119">
    <property type="entry name" value="CATATPASE"/>
</dbReference>
<keyword evidence="9 11" id="KW-1133">Transmembrane helix</keyword>
<dbReference type="CDD" id="cd07542">
    <property type="entry name" value="P-type_ATPase_cation"/>
    <property type="match status" value="1"/>
</dbReference>
<dbReference type="Gene3D" id="1.20.1110.10">
    <property type="entry name" value="Calcium-transporting ATPase, transmembrane domain"/>
    <property type="match status" value="1"/>
</dbReference>
<dbReference type="Pfam" id="PF13246">
    <property type="entry name" value="Cation_ATPase"/>
    <property type="match status" value="1"/>
</dbReference>
<dbReference type="FunFam" id="3.40.50.1000:FF:000045">
    <property type="entry name" value="Cation-transporting ATPase"/>
    <property type="match status" value="1"/>
</dbReference>
<dbReference type="GO" id="GO:0061909">
    <property type="term" value="P:autophagosome-lysosome fusion"/>
    <property type="evidence" value="ECO:0007669"/>
    <property type="project" value="TreeGrafter"/>
</dbReference>
<reference evidence="15" key="1">
    <citation type="submission" date="2012-01" db="EMBL/GenBank/DDBJ databases">
        <title>The Genome Sequence of Oreochromis niloticus (Nile Tilapia).</title>
        <authorList>
            <consortium name="Broad Institute Genome Assembly Team"/>
            <consortium name="Broad Institute Sequencing Platform"/>
            <person name="Di Palma F."/>
            <person name="Johnson J."/>
            <person name="Lander E.S."/>
            <person name="Lindblad-Toh K."/>
        </authorList>
    </citation>
    <scope>NUCLEOTIDE SEQUENCE [LARGE SCALE GENOMIC DNA]</scope>
</reference>
<dbReference type="GO" id="GO:0015662">
    <property type="term" value="F:P-type ion transporter activity"/>
    <property type="evidence" value="ECO:0007669"/>
    <property type="project" value="InterPro"/>
</dbReference>
<dbReference type="GO" id="GO:0031902">
    <property type="term" value="C:late endosome membrane"/>
    <property type="evidence" value="ECO:0007669"/>
    <property type="project" value="TreeGrafter"/>
</dbReference>
<organism evidence="14 15">
    <name type="scientific">Oreochromis niloticus</name>
    <name type="common">Nile tilapia</name>
    <name type="synonym">Tilapia nilotica</name>
    <dbReference type="NCBI Taxonomy" id="8128"/>
    <lineage>
        <taxon>Eukaryota</taxon>
        <taxon>Metazoa</taxon>
        <taxon>Chordata</taxon>
        <taxon>Craniata</taxon>
        <taxon>Vertebrata</taxon>
        <taxon>Euteleostomi</taxon>
        <taxon>Actinopterygii</taxon>
        <taxon>Neopterygii</taxon>
        <taxon>Teleostei</taxon>
        <taxon>Neoteleostei</taxon>
        <taxon>Acanthomorphata</taxon>
        <taxon>Ovalentaria</taxon>
        <taxon>Cichlomorphae</taxon>
        <taxon>Cichliformes</taxon>
        <taxon>Cichlidae</taxon>
        <taxon>African cichlids</taxon>
        <taxon>Pseudocrenilabrinae</taxon>
        <taxon>Oreochromini</taxon>
        <taxon>Oreochromis</taxon>
    </lineage>
</organism>
<dbReference type="GO" id="GO:0010821">
    <property type="term" value="P:regulation of mitochondrion organization"/>
    <property type="evidence" value="ECO:0007669"/>
    <property type="project" value="TreeGrafter"/>
</dbReference>
<evidence type="ECO:0000256" key="2">
    <source>
        <dbReference type="ARBA" id="ARBA00006000"/>
    </source>
</evidence>
<feature type="transmembrane region" description="Helical" evidence="11">
    <location>
        <begin position="933"/>
        <end position="954"/>
    </location>
</feature>
<dbReference type="GO" id="GO:0016243">
    <property type="term" value="P:regulation of autophagosome size"/>
    <property type="evidence" value="ECO:0007669"/>
    <property type="project" value="TreeGrafter"/>
</dbReference>
<accession>A0A669DLV1</accession>
<dbReference type="NCBIfam" id="TIGR01494">
    <property type="entry name" value="ATPase_P-type"/>
    <property type="match status" value="1"/>
</dbReference>
<dbReference type="InterPro" id="IPR047821">
    <property type="entry name" value="P5B-type_ATPase"/>
</dbReference>
<dbReference type="Gene3D" id="3.40.50.1000">
    <property type="entry name" value="HAD superfamily/HAD-like"/>
    <property type="match status" value="2"/>
</dbReference>
<evidence type="ECO:0000259" key="13">
    <source>
        <dbReference type="Pfam" id="PF12409"/>
    </source>
</evidence>
<dbReference type="Pfam" id="PF12409">
    <property type="entry name" value="P5-ATPase"/>
    <property type="match status" value="1"/>
</dbReference>
<dbReference type="InterPro" id="IPR006544">
    <property type="entry name" value="P-type_TPase_V"/>
</dbReference>
<feature type="transmembrane region" description="Helical" evidence="11">
    <location>
        <begin position="865"/>
        <end position="884"/>
    </location>
</feature>
<dbReference type="PANTHER" id="PTHR45630">
    <property type="entry name" value="CATION-TRANSPORTING ATPASE-RELATED"/>
    <property type="match status" value="1"/>
</dbReference>
<dbReference type="SFLD" id="SFLDS00003">
    <property type="entry name" value="Haloacid_Dehalogenase"/>
    <property type="match status" value="1"/>
</dbReference>
<feature type="transmembrane region" description="Helical" evidence="11">
    <location>
        <begin position="168"/>
        <end position="184"/>
    </location>
</feature>
<dbReference type="Proteomes" id="UP000005207">
    <property type="component" value="Linkage group LG20"/>
</dbReference>
<dbReference type="SUPFAM" id="SSF81653">
    <property type="entry name" value="Calcium ATPase, transduction domain A"/>
    <property type="match status" value="1"/>
</dbReference>
<comment type="subcellular location">
    <subcellularLocation>
        <location evidence="1">Membrane</location>
        <topology evidence="1">Multi-pass membrane protein</topology>
    </subcellularLocation>
</comment>
<dbReference type="InterPro" id="IPR023299">
    <property type="entry name" value="ATPase_P-typ_cyto_dom_N"/>
</dbReference>
<evidence type="ECO:0000256" key="7">
    <source>
        <dbReference type="ARBA" id="ARBA00022842"/>
    </source>
</evidence>
<feature type="domain" description="P5B-type ATPase N-terminal" evidence="13">
    <location>
        <begin position="20"/>
        <end position="133"/>
    </location>
</feature>
<evidence type="ECO:0000256" key="3">
    <source>
        <dbReference type="ARBA" id="ARBA00022692"/>
    </source>
</evidence>
<evidence type="ECO:0000256" key="8">
    <source>
        <dbReference type="ARBA" id="ARBA00022967"/>
    </source>
</evidence>
<evidence type="ECO:0000256" key="10">
    <source>
        <dbReference type="ARBA" id="ARBA00023136"/>
    </source>
</evidence>
<dbReference type="AlphaFoldDB" id="A0A669DLV1"/>
<evidence type="ECO:0000256" key="5">
    <source>
        <dbReference type="ARBA" id="ARBA00022741"/>
    </source>
</evidence>
<feature type="transmembrane region" description="Helical" evidence="11">
    <location>
        <begin position="1049"/>
        <end position="1082"/>
    </location>
</feature>
<evidence type="ECO:0000256" key="9">
    <source>
        <dbReference type="ARBA" id="ARBA00022989"/>
    </source>
</evidence>
<dbReference type="PANTHER" id="PTHR45630:SF2">
    <property type="entry name" value="POLYAMINE-TRANSPORTING ATPASE 13A2"/>
    <property type="match status" value="1"/>
</dbReference>
<dbReference type="InterPro" id="IPR018303">
    <property type="entry name" value="ATPase_P-typ_P_site"/>
</dbReference>
<keyword evidence="5" id="KW-0547">Nucleotide-binding</keyword>
<dbReference type="GO" id="GO:0016887">
    <property type="term" value="F:ATP hydrolysis activity"/>
    <property type="evidence" value="ECO:0007669"/>
    <property type="project" value="InterPro"/>
</dbReference>
<keyword evidence="4" id="KW-0479">Metal-binding</keyword>
<dbReference type="PROSITE" id="PS01229">
    <property type="entry name" value="COF_2"/>
    <property type="match status" value="1"/>
</dbReference>
<dbReference type="SUPFAM" id="SSF81660">
    <property type="entry name" value="Metal cation-transporting ATPase, ATP-binding domain N"/>
    <property type="match status" value="1"/>
</dbReference>
<dbReference type="GO" id="GO:0019829">
    <property type="term" value="F:ATPase-coupled monoatomic cation transmembrane transporter activity"/>
    <property type="evidence" value="ECO:0007669"/>
    <property type="project" value="InterPro"/>
</dbReference>
<evidence type="ECO:0000259" key="12">
    <source>
        <dbReference type="Pfam" id="PF00122"/>
    </source>
</evidence>
<name>A0A669DLV1_ORENI</name>
<dbReference type="Ensembl" id="ENSONIT00000034939.1">
    <property type="protein sequence ID" value="ENSONIP00000061692.1"/>
    <property type="gene ID" value="ENSONIG00000009218.2"/>
</dbReference>
<keyword evidence="10 11" id="KW-0472">Membrane</keyword>
<keyword evidence="3 11" id="KW-0812">Transmembrane</keyword>
<feature type="transmembrane region" description="Helical" evidence="11">
    <location>
        <begin position="362"/>
        <end position="382"/>
    </location>
</feature>
<dbReference type="GO" id="GO:0046872">
    <property type="term" value="F:metal ion binding"/>
    <property type="evidence" value="ECO:0007669"/>
    <property type="project" value="UniProtKB-KW"/>
</dbReference>
<feature type="transmembrane region" description="Helical" evidence="11">
    <location>
        <begin position="1007"/>
        <end position="1029"/>
    </location>
</feature>
<dbReference type="Gene3D" id="3.40.1110.10">
    <property type="entry name" value="Calcium-transporting ATPase, cytoplasmic domain N"/>
    <property type="match status" value="1"/>
</dbReference>
<dbReference type="InterPro" id="IPR023214">
    <property type="entry name" value="HAD_sf"/>
</dbReference>
<dbReference type="SUPFAM" id="SSF81665">
    <property type="entry name" value="Calcium ATPase, transmembrane domain M"/>
    <property type="match status" value="1"/>
</dbReference>
<evidence type="ECO:0000256" key="1">
    <source>
        <dbReference type="ARBA" id="ARBA00004141"/>
    </source>
</evidence>
<evidence type="ECO:0000256" key="6">
    <source>
        <dbReference type="ARBA" id="ARBA00022840"/>
    </source>
</evidence>
<dbReference type="NCBIfam" id="TIGR01657">
    <property type="entry name" value="P-ATPase-V"/>
    <property type="match status" value="1"/>
</dbReference>
<comment type="similarity">
    <text evidence="2">Belongs to the cation transport ATPase (P-type) (TC 3.A.3) family. Type V subfamily.</text>
</comment>
<evidence type="ECO:0000256" key="4">
    <source>
        <dbReference type="ARBA" id="ARBA00022723"/>
    </source>
</evidence>
<feature type="domain" description="P-type ATPase A" evidence="12">
    <location>
        <begin position="226"/>
        <end position="344"/>
    </location>
</feature>
<dbReference type="InterPro" id="IPR059000">
    <property type="entry name" value="ATPase_P-type_domA"/>
</dbReference>
<evidence type="ECO:0000313" key="14">
    <source>
        <dbReference type="Ensembl" id="ENSONIP00000061692.1"/>
    </source>
</evidence>
<dbReference type="PROSITE" id="PS00154">
    <property type="entry name" value="ATPASE_E1_E2"/>
    <property type="match status" value="1"/>
</dbReference>
<dbReference type="SFLD" id="SFLDG00002">
    <property type="entry name" value="C1.7:_P-type_atpase_like"/>
    <property type="match status" value="1"/>
</dbReference>
<gene>
    <name evidence="14" type="primary">ATP13A2</name>
    <name evidence="14" type="synonym">atp13a2</name>
</gene>
<feature type="transmembrane region" description="Helical" evidence="11">
    <location>
        <begin position="29"/>
        <end position="49"/>
    </location>
</feature>
<protein>
    <submittedName>
        <fullName evidence="14">ATPase cation transporting 13A2</fullName>
    </submittedName>
</protein>
<reference evidence="14" key="2">
    <citation type="submission" date="2025-08" db="UniProtKB">
        <authorList>
            <consortium name="Ensembl"/>
        </authorList>
    </citation>
    <scope>IDENTIFICATION</scope>
</reference>
<dbReference type="FunFam" id="2.70.150.10:FF:000060">
    <property type="entry name" value="Cation-transporting ATPase"/>
    <property type="match status" value="1"/>
</dbReference>
<dbReference type="GO" id="GO:0006874">
    <property type="term" value="P:intracellular calcium ion homeostasis"/>
    <property type="evidence" value="ECO:0007669"/>
    <property type="project" value="TreeGrafter"/>
</dbReference>
<keyword evidence="7" id="KW-0460">Magnesium</keyword>
<dbReference type="InterPro" id="IPR036412">
    <property type="entry name" value="HAD-like_sf"/>
</dbReference>
<dbReference type="Gene3D" id="2.70.150.10">
    <property type="entry name" value="Calcium-transporting ATPase, cytoplasmic transduction domain A"/>
    <property type="match status" value="1"/>
</dbReference>
<dbReference type="FunFam" id="1.20.1110.10:FF:000023">
    <property type="entry name" value="Cation-transporting ATPase"/>
    <property type="match status" value="1"/>
</dbReference>
<dbReference type="InterPro" id="IPR047819">
    <property type="entry name" value="P5A-ATPase_N"/>
</dbReference>
<dbReference type="InterPro" id="IPR008250">
    <property type="entry name" value="ATPase_P-typ_transduc_dom_A_sf"/>
</dbReference>
<dbReference type="SFLD" id="SFLDF00027">
    <property type="entry name" value="p-type_atpase"/>
    <property type="match status" value="1"/>
</dbReference>
<feature type="transmembrane region" description="Helical" evidence="11">
    <location>
        <begin position="896"/>
        <end position="913"/>
    </location>
</feature>
<reference evidence="14" key="3">
    <citation type="submission" date="2025-09" db="UniProtKB">
        <authorList>
            <consortium name="Ensembl"/>
        </authorList>
    </citation>
    <scope>IDENTIFICATION</scope>
</reference>
<evidence type="ECO:0000256" key="11">
    <source>
        <dbReference type="SAM" id="Phobius"/>
    </source>
</evidence>
<dbReference type="Pfam" id="PF00122">
    <property type="entry name" value="E1-E2_ATPase"/>
    <property type="match status" value="1"/>
</dbReference>
<proteinExistence type="inferred from homology"/>
<keyword evidence="15" id="KW-1185">Reference proteome</keyword>
<dbReference type="PRINTS" id="PR00121">
    <property type="entry name" value="NAKATPASE"/>
</dbReference>
<dbReference type="GO" id="GO:0005524">
    <property type="term" value="F:ATP binding"/>
    <property type="evidence" value="ECO:0007669"/>
    <property type="project" value="UniProtKB-KW"/>
</dbReference>
<dbReference type="InterPro" id="IPR023298">
    <property type="entry name" value="ATPase_P-typ_TM_dom_sf"/>
</dbReference>
<sequence length="1122" mass="124069">MLCPSDFESEILFGSLSHQDVQGYKWVRWRVWLCRLAALLSLGLLLLVFHWRPRFGVFARCKSCPLALADILLLRDSFGQQHVVEILTEEMEEGSLELLGQSEDTESRDTVQLYKEEKTLLRYYLFEGLRYVWVDRKGAFCRVRRTIYGTNLIDVPVKPYTKLLFEEILNPFYVFQMFSIVLWMVDHYYIYAICIFIVSVISITISLYETRKQSITLRNMAQLITTVTIRRKSGEEECVSSVELVPGDCLIIPQEGMLLPCDAALLAGECLVNESMLTGESVPVLKTPLQASDRKYSSDTERRHTLFSGTQLIQAKGGRPGGVGAVAVVTSTGFFTAKGDLVSSILYPQPIDFRFYRDAVKFLLILALVALIGTIYIFVVLYRSNVSGISKLVIRSLDIVTIAVPPALPAAITTGTIYAQRRLKQHGIFCISPPRINICGKVSLFCFDKTGTLTEEGLDVWGVMEAGPAGFSELVPEPRLLPPGHLKSGLACCHTVALLHGQLLGDPLELKMVESTGWTLQEPDGDGSVLNAEFGGHKVLAVMRPPDQQAYGAVSIPAMAIVQRFPFSSALQRMSVVTVTHGGRSALAFIKGSPEMVASLCHTQTVPAQFSSKLHSFSSEGLRVLAVAYKPLDVNSNLSTIERGEVEKDMRFLGLLMMKNLVKPESAKVINILRKANVRSIMVTGDNVLTAVNVAKTCGMVGSDEKVIFVTATPHTAQSMPTLRFSLEEEAALSGQSSVEVITQGLYQGGFVYHLAINGKSFAVLCDHFPEYLPKILMRATIFARMAPDQKTQLVKELQKLNYRVGMCGDGANDCGALRAADVGVSLSEAEASVASPFTSKTENISCVPLLIREGRCSLVTSFSLFRYMALYSLIQFCSVIILYTVKTSIADPQFLYFDVLLVTVLAIVMGRGGPSEELYPSRPAASLLALPVLGSLFIHTCMIALGQLAALFITTSEEWYIPLNATEVGTANLPNLENTCVFDISGFQYIIMSVVLTKSYPHKKPLYHNMVFLILLFIQFGVMTWLVLYPGPAISWLLQLYNISDMNFKLLLVSLAALNFLICFVVEVLIDLGLLNCLRLLRGKRPSKKQYKQLDSLLSDSTSWPPLNQTLTPTDTVLYCS</sequence>
<dbReference type="SUPFAM" id="SSF56784">
    <property type="entry name" value="HAD-like"/>
    <property type="match status" value="1"/>
</dbReference>
<dbReference type="InterPro" id="IPR044492">
    <property type="entry name" value="P_typ_ATPase_HD_dom"/>
</dbReference>
<dbReference type="InterPro" id="IPR001757">
    <property type="entry name" value="P_typ_ATPase"/>
</dbReference>
<keyword evidence="6" id="KW-0067">ATP-binding</keyword>
<feature type="transmembrane region" description="Helical" evidence="11">
    <location>
        <begin position="190"/>
        <end position="208"/>
    </location>
</feature>